<dbReference type="EMBL" id="WMBB01000003">
    <property type="protein sequence ID" value="MTE12466.1"/>
    <property type="molecule type" value="Genomic_DNA"/>
</dbReference>
<evidence type="ECO:0000313" key="5">
    <source>
        <dbReference type="Proteomes" id="UP000432464"/>
    </source>
</evidence>
<protein>
    <submittedName>
        <fullName evidence="4">GNAT family N-acetyltransferase</fullName>
    </submittedName>
</protein>
<dbReference type="SUPFAM" id="SSF55729">
    <property type="entry name" value="Acyl-CoA N-acyltransferases (Nat)"/>
    <property type="match status" value="1"/>
</dbReference>
<dbReference type="Gene3D" id="3.40.630.30">
    <property type="match status" value="1"/>
</dbReference>
<dbReference type="InterPro" id="IPR000182">
    <property type="entry name" value="GNAT_dom"/>
</dbReference>
<keyword evidence="1 4" id="KW-0808">Transferase</keyword>
<keyword evidence="2" id="KW-0012">Acyltransferase</keyword>
<keyword evidence="5" id="KW-1185">Reference proteome</keyword>
<dbReference type="GO" id="GO:0016747">
    <property type="term" value="F:acyltransferase activity, transferring groups other than amino-acyl groups"/>
    <property type="evidence" value="ECO:0007669"/>
    <property type="project" value="InterPro"/>
</dbReference>
<dbReference type="Proteomes" id="UP000432464">
    <property type="component" value="Unassembled WGS sequence"/>
</dbReference>
<proteinExistence type="predicted"/>
<evidence type="ECO:0000256" key="2">
    <source>
        <dbReference type="ARBA" id="ARBA00023315"/>
    </source>
</evidence>
<accession>A0A6I3KTU8</accession>
<dbReference type="InterPro" id="IPR013653">
    <property type="entry name" value="GCN5-like_dom"/>
</dbReference>
<dbReference type="Pfam" id="PF08445">
    <property type="entry name" value="FR47"/>
    <property type="match status" value="1"/>
</dbReference>
<evidence type="ECO:0000256" key="1">
    <source>
        <dbReference type="ARBA" id="ARBA00022679"/>
    </source>
</evidence>
<evidence type="ECO:0000313" key="4">
    <source>
        <dbReference type="EMBL" id="MTE12466.1"/>
    </source>
</evidence>
<name>A0A6I3KTU8_9NOCA</name>
<dbReference type="PROSITE" id="PS51186">
    <property type="entry name" value="GNAT"/>
    <property type="match status" value="1"/>
</dbReference>
<dbReference type="CDD" id="cd04301">
    <property type="entry name" value="NAT_SF"/>
    <property type="match status" value="1"/>
</dbReference>
<evidence type="ECO:0000259" key="3">
    <source>
        <dbReference type="PROSITE" id="PS51186"/>
    </source>
</evidence>
<dbReference type="PANTHER" id="PTHR43877">
    <property type="entry name" value="AMINOALKYLPHOSPHONATE N-ACETYLTRANSFERASE-RELATED-RELATED"/>
    <property type="match status" value="1"/>
</dbReference>
<reference evidence="4 5" key="1">
    <citation type="submission" date="2019-11" db="EMBL/GenBank/DDBJ databases">
        <title>Nocardia sp. nov. CT2-14 isolated from soil.</title>
        <authorList>
            <person name="Kanchanasin P."/>
            <person name="Tanasupawat S."/>
            <person name="Yuki M."/>
            <person name="Kudo T."/>
        </authorList>
    </citation>
    <scope>NUCLEOTIDE SEQUENCE [LARGE SCALE GENOMIC DNA]</scope>
    <source>
        <strain evidence="4 5">CT2-14</strain>
    </source>
</reference>
<dbReference type="InterPro" id="IPR016181">
    <property type="entry name" value="Acyl_CoA_acyltransferase"/>
</dbReference>
<dbReference type="AlphaFoldDB" id="A0A6I3KTU8"/>
<gene>
    <name evidence="4" type="ORF">GLP40_06685</name>
</gene>
<dbReference type="InterPro" id="IPR050832">
    <property type="entry name" value="Bact_Acetyltransf"/>
</dbReference>
<organism evidence="4 5">
    <name type="scientific">Nocardia aurantiaca</name>
    <dbReference type="NCBI Taxonomy" id="2675850"/>
    <lineage>
        <taxon>Bacteria</taxon>
        <taxon>Bacillati</taxon>
        <taxon>Actinomycetota</taxon>
        <taxon>Actinomycetes</taxon>
        <taxon>Mycobacteriales</taxon>
        <taxon>Nocardiaceae</taxon>
        <taxon>Nocardia</taxon>
    </lineage>
</organism>
<comment type="caution">
    <text evidence="4">The sequence shown here is derived from an EMBL/GenBank/DDBJ whole genome shotgun (WGS) entry which is preliminary data.</text>
</comment>
<dbReference type="RefSeq" id="WP_196054553.1">
    <property type="nucleotide sequence ID" value="NZ_WMBB01000003.1"/>
</dbReference>
<sequence length="271" mass="29501">MTSDPVEFRERVAGFLRRDPLRHTALSTAVNNEISGLAIADAPSYFASVHADDVVGVAMRTGRRGVWLGDVPIGAVPTLVTRFAELVPRIDDVHGPENVARPFAANWSVLRGNTYRAEPGSRLYRLGQLRMPAASGSARRATEADIALCRAWLADMARELGEAHLAMSEAAIRARIVAGRYWLWEADGRPVGLAAHQVPVDGWARIGPVYTPPQTRGRGHASALVAEVSRMLRAAGDEVCLYTDIANPTSNKIYRAIGFEAVADEVRYAFE</sequence>
<feature type="domain" description="N-acetyltransferase" evidence="3">
    <location>
        <begin position="136"/>
        <end position="271"/>
    </location>
</feature>